<name>A0A839UFI8_9HYPH</name>
<keyword evidence="4" id="KW-1185">Reference proteome</keyword>
<dbReference type="AlphaFoldDB" id="A0A839UFI8"/>
<evidence type="ECO:0000256" key="1">
    <source>
        <dbReference type="SAM" id="SignalP"/>
    </source>
</evidence>
<comment type="caution">
    <text evidence="3">The sequence shown here is derived from an EMBL/GenBank/DDBJ whole genome shotgun (WGS) entry which is preliminary data.</text>
</comment>
<evidence type="ECO:0000259" key="2">
    <source>
        <dbReference type="Pfam" id="PF05229"/>
    </source>
</evidence>
<sequence length="175" mass="18229">MTPRFPIRIACAAVLAASFGLTGSAFAASKTGTLNVKLTIEDGCSVFTSSAAGTLDFGTWTTLSDNIDQSTTFNVSCSAASKTFNVGLDGGLNGTITDRNLALASDKTKKIKYNLYTDSVYSNVWGNVVGTNTVEKTSTTAGTNVPFTVYGRVPVQANPAVGVYTDTVKVSITVN</sequence>
<keyword evidence="3" id="KW-0167">Capsid protein</keyword>
<feature type="chain" id="PRO_5032690438" evidence="1">
    <location>
        <begin position="28"/>
        <end position="175"/>
    </location>
</feature>
<protein>
    <submittedName>
        <fullName evidence="3">Spore coat protein U-like protein</fullName>
    </submittedName>
</protein>
<dbReference type="InterPro" id="IPR053167">
    <property type="entry name" value="Spore_coat_component"/>
</dbReference>
<evidence type="ECO:0000313" key="4">
    <source>
        <dbReference type="Proteomes" id="UP000554520"/>
    </source>
</evidence>
<evidence type="ECO:0000313" key="3">
    <source>
        <dbReference type="EMBL" id="MBB3147610.1"/>
    </source>
</evidence>
<keyword evidence="3" id="KW-0946">Virion</keyword>
<feature type="signal peptide" evidence="1">
    <location>
        <begin position="1"/>
        <end position="27"/>
    </location>
</feature>
<keyword evidence="1" id="KW-0732">Signal</keyword>
<dbReference type="PANTHER" id="PTHR37089">
    <property type="entry name" value="PROTEIN U-RELATED"/>
    <property type="match status" value="1"/>
</dbReference>
<feature type="domain" description="Spore coat protein U/FanG" evidence="2">
    <location>
        <begin position="31"/>
        <end position="170"/>
    </location>
</feature>
<gene>
    <name evidence="3" type="ORF">FHS21_004034</name>
</gene>
<dbReference type="EMBL" id="JACHXN010000013">
    <property type="protein sequence ID" value="MBB3147610.1"/>
    <property type="molecule type" value="Genomic_DNA"/>
</dbReference>
<dbReference type="PANTHER" id="PTHR37089:SF4">
    <property type="entry name" value="EXPORTED PROTEIN"/>
    <property type="match status" value="1"/>
</dbReference>
<dbReference type="InterPro" id="IPR007893">
    <property type="entry name" value="Spore_coat_U/FanG"/>
</dbReference>
<accession>A0A839UFI8</accession>
<proteinExistence type="predicted"/>
<dbReference type="Proteomes" id="UP000554520">
    <property type="component" value="Unassembled WGS sequence"/>
</dbReference>
<reference evidence="3 4" key="1">
    <citation type="submission" date="2020-08" db="EMBL/GenBank/DDBJ databases">
        <title>Genomic Encyclopedia of Type Strains, Phase III (KMG-III): the genomes of soil and plant-associated and newly described type strains.</title>
        <authorList>
            <person name="Whitman W."/>
        </authorList>
    </citation>
    <scope>NUCLEOTIDE SEQUENCE [LARGE SCALE GENOMIC DNA]</scope>
    <source>
        <strain evidence="3 4">CECT 7015</strain>
    </source>
</reference>
<organism evidence="3 4">
    <name type="scientific">Phyllobacterium trifolii</name>
    <dbReference type="NCBI Taxonomy" id="300193"/>
    <lineage>
        <taxon>Bacteria</taxon>
        <taxon>Pseudomonadati</taxon>
        <taxon>Pseudomonadota</taxon>
        <taxon>Alphaproteobacteria</taxon>
        <taxon>Hyphomicrobiales</taxon>
        <taxon>Phyllobacteriaceae</taxon>
        <taxon>Phyllobacterium</taxon>
    </lineage>
</organism>
<dbReference type="SMART" id="SM00972">
    <property type="entry name" value="SCPU"/>
    <property type="match status" value="1"/>
</dbReference>
<dbReference type="RefSeq" id="WP_112530250.1">
    <property type="nucleotide sequence ID" value="NZ_JACHXN010000013.1"/>
</dbReference>
<dbReference type="Pfam" id="PF05229">
    <property type="entry name" value="SCPU"/>
    <property type="match status" value="1"/>
</dbReference>